<comment type="caution">
    <text evidence="8">The sequence shown here is derived from an EMBL/GenBank/DDBJ whole genome shotgun (WGS) entry which is preliminary data.</text>
</comment>
<feature type="compositionally biased region" description="Low complexity" evidence="6">
    <location>
        <begin position="52"/>
        <end position="63"/>
    </location>
</feature>
<dbReference type="GO" id="GO:0008270">
    <property type="term" value="F:zinc ion binding"/>
    <property type="evidence" value="ECO:0007669"/>
    <property type="project" value="UniProtKB-KW"/>
</dbReference>
<dbReference type="Gene3D" id="3.30.420.10">
    <property type="entry name" value="Ribonuclease H-like superfamily/Ribonuclease H"/>
    <property type="match status" value="1"/>
</dbReference>
<dbReference type="GO" id="GO:0005634">
    <property type="term" value="C:nucleus"/>
    <property type="evidence" value="ECO:0007669"/>
    <property type="project" value="TreeGrafter"/>
</dbReference>
<keyword evidence="9" id="KW-1185">Reference proteome</keyword>
<organism evidence="8 9">
    <name type="scientific">Cylindrotheca closterium</name>
    <dbReference type="NCBI Taxonomy" id="2856"/>
    <lineage>
        <taxon>Eukaryota</taxon>
        <taxon>Sar</taxon>
        <taxon>Stramenopiles</taxon>
        <taxon>Ochrophyta</taxon>
        <taxon>Bacillariophyta</taxon>
        <taxon>Bacillariophyceae</taxon>
        <taxon>Bacillariophycidae</taxon>
        <taxon>Bacillariales</taxon>
        <taxon>Bacillariaceae</taxon>
        <taxon>Cylindrotheca</taxon>
    </lineage>
</organism>
<dbReference type="InterPro" id="IPR012337">
    <property type="entry name" value="RNaseH-like_sf"/>
</dbReference>
<dbReference type="InterPro" id="IPR047021">
    <property type="entry name" value="REXO1/3/4-like"/>
</dbReference>
<evidence type="ECO:0000256" key="4">
    <source>
        <dbReference type="ARBA" id="ARBA00025599"/>
    </source>
</evidence>
<evidence type="ECO:0000256" key="3">
    <source>
        <dbReference type="ARBA" id="ARBA00022801"/>
    </source>
</evidence>
<keyword evidence="5" id="KW-0862">Zinc</keyword>
<dbReference type="SUPFAM" id="SSF54928">
    <property type="entry name" value="RNA-binding domain, RBD"/>
    <property type="match status" value="1"/>
</dbReference>
<keyword evidence="5" id="KW-0863">Zinc-finger</keyword>
<sequence length="567" mass="63303">MPSAKKYKLFSIADGKKPICAFFSSPAGCRNGDECRFLHEKEGQSNAGGCGVAVSDSASVISSESEEGEDQRNSTSRPRCTPKSGVGIDYKQEPIEKKRKADSIENHDDPFASPKQKRPGVQTVSGSGSQKKKPRQQPSSQHEGQIEPRSSNKKQPHSQSHTKKPKQITTEDYRSFASHLPVASLSTVSINNVAKEIEVSSPTHSRKPEKNSYSVEVRDKFPLPKSTEIGRKWKAAVLKSREHERYNSCFNFASYKQKYKEGGILSDWIKARSFGAWCSSNPQAIAIDCEMCETQDPLSGSKNPKALCRISVVNAEYPDEVLLDTLVKPDWPVSDYRSRINGIDKEHLENVQFTLRHAQAFMMALCSDETVIVGHAVHNDLVALNMEHNCIADSSFLFHAKDSRKATVSLKDLVSSLFQEKMPETHDSVNDARKALGCVAHWVKNSGNVVEIQRSTNDAKSSRLFVHRIPKYCKAQNLCLMFQKHTDIVPQEVDEIEFSGTTGKTHVAFKTSRHARLAFETLDGVSEPDKSGRLQKKVYLKNGDYIRIRKMIHEKEIGTIPKLVASP</sequence>
<dbReference type="SMART" id="SM00479">
    <property type="entry name" value="EXOIII"/>
    <property type="match status" value="1"/>
</dbReference>
<evidence type="ECO:0000256" key="6">
    <source>
        <dbReference type="SAM" id="MobiDB-lite"/>
    </source>
</evidence>
<dbReference type="AlphaFoldDB" id="A0AAD2PXY3"/>
<dbReference type="GO" id="GO:0006364">
    <property type="term" value="P:rRNA processing"/>
    <property type="evidence" value="ECO:0007669"/>
    <property type="project" value="UniProtKB-KW"/>
</dbReference>
<dbReference type="PANTHER" id="PTHR12801">
    <property type="entry name" value="RNA EXONUCLEASE REXO1 / RECO3 FAMILY MEMBER-RELATED"/>
    <property type="match status" value="1"/>
</dbReference>
<dbReference type="PROSITE" id="PS50103">
    <property type="entry name" value="ZF_C3H1"/>
    <property type="match status" value="1"/>
</dbReference>
<feature type="compositionally biased region" description="Basic and acidic residues" evidence="6">
    <location>
        <begin position="90"/>
        <end position="110"/>
    </location>
</feature>
<gene>
    <name evidence="8" type="ORF">CYCCA115_LOCUS22697</name>
</gene>
<dbReference type="SUPFAM" id="SSF53098">
    <property type="entry name" value="Ribonuclease H-like"/>
    <property type="match status" value="1"/>
</dbReference>
<accession>A0AAD2PXY3</accession>
<feature type="zinc finger region" description="C3H1-type" evidence="5">
    <location>
        <begin position="14"/>
        <end position="42"/>
    </location>
</feature>
<feature type="compositionally biased region" description="Basic residues" evidence="6">
    <location>
        <begin position="151"/>
        <end position="166"/>
    </location>
</feature>
<comment type="function">
    <text evidence="4">Exoribonuclease involved in ribosome biosynthesis. Involved in the processing of ITS1, the internal transcribed spacer localized between the 18S and 5.8S rRNAs.</text>
</comment>
<dbReference type="GO" id="GO:0003676">
    <property type="term" value="F:nucleic acid binding"/>
    <property type="evidence" value="ECO:0007669"/>
    <property type="project" value="InterPro"/>
</dbReference>
<evidence type="ECO:0000256" key="5">
    <source>
        <dbReference type="PROSITE-ProRule" id="PRU00723"/>
    </source>
</evidence>
<dbReference type="InterPro" id="IPR035979">
    <property type="entry name" value="RBD_domain_sf"/>
</dbReference>
<proteinExistence type="predicted"/>
<evidence type="ECO:0000313" key="8">
    <source>
        <dbReference type="EMBL" id="CAJ1967274.1"/>
    </source>
</evidence>
<keyword evidence="3" id="KW-0378">Hydrolase</keyword>
<reference evidence="8" key="1">
    <citation type="submission" date="2023-08" db="EMBL/GenBank/DDBJ databases">
        <authorList>
            <person name="Audoor S."/>
            <person name="Bilcke G."/>
        </authorList>
    </citation>
    <scope>NUCLEOTIDE SEQUENCE</scope>
</reference>
<keyword evidence="2" id="KW-0540">Nuclease</keyword>
<dbReference type="Pfam" id="PF00929">
    <property type="entry name" value="RNase_T"/>
    <property type="match status" value="1"/>
</dbReference>
<dbReference type="InterPro" id="IPR000571">
    <property type="entry name" value="Znf_CCCH"/>
</dbReference>
<protein>
    <recommendedName>
        <fullName evidence="7">C3H1-type domain-containing protein</fullName>
    </recommendedName>
</protein>
<evidence type="ECO:0000256" key="2">
    <source>
        <dbReference type="ARBA" id="ARBA00022722"/>
    </source>
</evidence>
<keyword evidence="1" id="KW-0698">rRNA processing</keyword>
<dbReference type="InterPro" id="IPR013520">
    <property type="entry name" value="Ribonucl_H"/>
</dbReference>
<evidence type="ECO:0000259" key="7">
    <source>
        <dbReference type="PROSITE" id="PS50103"/>
    </source>
</evidence>
<dbReference type="GO" id="GO:0004527">
    <property type="term" value="F:exonuclease activity"/>
    <property type="evidence" value="ECO:0007669"/>
    <property type="project" value="InterPro"/>
</dbReference>
<dbReference type="Proteomes" id="UP001295423">
    <property type="component" value="Unassembled WGS sequence"/>
</dbReference>
<dbReference type="InterPro" id="IPR036397">
    <property type="entry name" value="RNaseH_sf"/>
</dbReference>
<dbReference type="PANTHER" id="PTHR12801:SF45">
    <property type="entry name" value="RNA EXONUCLEASE 4"/>
    <property type="match status" value="1"/>
</dbReference>
<name>A0AAD2PXY3_9STRA</name>
<dbReference type="EMBL" id="CAKOGP040002320">
    <property type="protein sequence ID" value="CAJ1967274.1"/>
    <property type="molecule type" value="Genomic_DNA"/>
</dbReference>
<keyword evidence="5" id="KW-0479">Metal-binding</keyword>
<feature type="region of interest" description="Disordered" evidence="6">
    <location>
        <begin position="42"/>
        <end position="168"/>
    </location>
</feature>
<feature type="domain" description="C3H1-type" evidence="7">
    <location>
        <begin position="14"/>
        <end position="42"/>
    </location>
</feature>
<evidence type="ECO:0000256" key="1">
    <source>
        <dbReference type="ARBA" id="ARBA00022552"/>
    </source>
</evidence>
<evidence type="ECO:0000313" key="9">
    <source>
        <dbReference type="Proteomes" id="UP001295423"/>
    </source>
</evidence>